<gene>
    <name evidence="2" type="ORF">Pph01_80230</name>
</gene>
<name>A0A8J3UQX3_9ACTN</name>
<comment type="caution">
    <text evidence="2">The sequence shown here is derived from an EMBL/GenBank/DDBJ whole genome shotgun (WGS) entry which is preliminary data.</text>
</comment>
<organism evidence="2 3">
    <name type="scientific">Planotetraspora phitsanulokensis</name>
    <dbReference type="NCBI Taxonomy" id="575192"/>
    <lineage>
        <taxon>Bacteria</taxon>
        <taxon>Bacillati</taxon>
        <taxon>Actinomycetota</taxon>
        <taxon>Actinomycetes</taxon>
        <taxon>Streptosporangiales</taxon>
        <taxon>Streptosporangiaceae</taxon>
        <taxon>Planotetraspora</taxon>
    </lineage>
</organism>
<dbReference type="EMBL" id="BOOP01000049">
    <property type="protein sequence ID" value="GII43020.1"/>
    <property type="molecule type" value="Genomic_DNA"/>
</dbReference>
<dbReference type="AlphaFoldDB" id="A0A8J3UQX3"/>
<protein>
    <submittedName>
        <fullName evidence="2">Uncharacterized protein</fullName>
    </submittedName>
</protein>
<evidence type="ECO:0000313" key="2">
    <source>
        <dbReference type="EMBL" id="GII43020.1"/>
    </source>
</evidence>
<reference evidence="2 3" key="1">
    <citation type="submission" date="2021-01" db="EMBL/GenBank/DDBJ databases">
        <title>Whole genome shotgun sequence of Planotetraspora phitsanulokensis NBRC 104273.</title>
        <authorList>
            <person name="Komaki H."/>
            <person name="Tamura T."/>
        </authorList>
    </citation>
    <scope>NUCLEOTIDE SEQUENCE [LARGE SCALE GENOMIC DNA]</scope>
    <source>
        <strain evidence="2 3">NBRC 104273</strain>
    </source>
</reference>
<proteinExistence type="predicted"/>
<evidence type="ECO:0000313" key="3">
    <source>
        <dbReference type="Proteomes" id="UP000622547"/>
    </source>
</evidence>
<sequence length="75" mass="8311">MPSSIDIANQEAVVPGDLEQELAAQMDAVLRMHRHKWWDTDEVDNRYDASVELRKAAPPDSTPPEPCAGAEELVP</sequence>
<dbReference type="Proteomes" id="UP000622547">
    <property type="component" value="Unassembled WGS sequence"/>
</dbReference>
<evidence type="ECO:0000256" key="1">
    <source>
        <dbReference type="SAM" id="MobiDB-lite"/>
    </source>
</evidence>
<feature type="region of interest" description="Disordered" evidence="1">
    <location>
        <begin position="54"/>
        <end position="75"/>
    </location>
</feature>
<keyword evidence="3" id="KW-1185">Reference proteome</keyword>
<accession>A0A8J3UQX3</accession>
<dbReference type="RefSeq" id="WP_204078423.1">
    <property type="nucleotide sequence ID" value="NZ_BOOP01000049.1"/>
</dbReference>